<feature type="compositionally biased region" description="Basic and acidic residues" evidence="1">
    <location>
        <begin position="144"/>
        <end position="156"/>
    </location>
</feature>
<comment type="caution">
    <text evidence="2">The sequence shown here is derived from an EMBL/GenBank/DDBJ whole genome shotgun (WGS) entry which is preliminary data.</text>
</comment>
<protein>
    <submittedName>
        <fullName evidence="2">Uncharacterized protein</fullName>
    </submittedName>
</protein>
<gene>
    <name evidence="2" type="ORF">N7G274_004196</name>
</gene>
<dbReference type="Proteomes" id="UP001590950">
    <property type="component" value="Unassembled WGS sequence"/>
</dbReference>
<evidence type="ECO:0000313" key="3">
    <source>
        <dbReference type="Proteomes" id="UP001590950"/>
    </source>
</evidence>
<proteinExistence type="predicted"/>
<sequence>MVEPIWERNSEDELEPARHRYRHQYSEVRPSGSTAPWTSARCNRLLRPISSKIAALRKTRQTRQGLDEKPEEVCQYNGYRTFEIQRDLADKYGRYPSYSATSVETTTPHWGNEWMSSPRMLKRIKHTYSSKTRNQLKRGKKQKQNQDRVRTAHAPRETEIGLPRDFAFSTCEVNATLSTLPESNPYLLQKTERKTLLGVARRTTSKELKLIDGICKGLVALLEATSDGSPFRNGCRSLFSTCLTQVPAYIDEEEMLSRIDDPTNDDDISSAVYNDLEQFGSRPGAGWNPLREVVRAHGVSLVGEAIQEGAITRAEARHISSLCLAVGAYDEAQYILESLIATHPSADKQPSIEATLSVREAQAIYNSVEEYASYTGRQGFVYRQTTAMLNSGILPFDWMSSMAMIPHWNRMIRSITLGDEHALSATVLIQATLSRWYNKTRQTSIPDVHDIRMRPWKAFRRPALRSATSSQAANSADMHLDLPHTGISLPDDASDNLCDTIFNVLTVLSAIGLFRNSESAQSLDDPQRLGVPILHDLGLEVRQALELASYNTDSKHVSLLYLERLRLPLLAAGISTVACKDPTQNLHPDDVLSLASFTGLPTSSESLGNAGLFLCAIARCCAKARSVDAFDFIKAMVNDLMALSSLQIQGKATTGLWGQIALAAAFEFSEDTSLPDHLNWALDVELAINGESESPSKLTFEKTPARGIDQRRKGYRWEEGICEWIAKTPALALQKPSDIEAGSRVEETAATPIACLKQVLSPLSELTPCAMNKKPTRAESQSTNAYMKAFDIYVNAEFGSFSDENALDELRLATAYQHPPRVRSDSRPFRNIYLDDDVDELSAPGSSQENSLTLSALQELPDKRCGVKRKMYAGVSQGVDAFRTSRRSAKYSVLRVPVPRLEIHALDLEDELGFL</sequence>
<reference evidence="2 3" key="1">
    <citation type="submission" date="2024-09" db="EMBL/GenBank/DDBJ databases">
        <title>Rethinking Asexuality: The Enigmatic Case of Functional Sexual Genes in Lepraria (Stereocaulaceae).</title>
        <authorList>
            <person name="Doellman M."/>
            <person name="Sun Y."/>
            <person name="Barcenas-Pena A."/>
            <person name="Lumbsch H.T."/>
            <person name="Grewe F."/>
        </authorList>
    </citation>
    <scope>NUCLEOTIDE SEQUENCE [LARGE SCALE GENOMIC DNA]</scope>
    <source>
        <strain evidence="2 3">Mercado 3170</strain>
    </source>
</reference>
<dbReference type="EMBL" id="JBEFKJ010000012">
    <property type="protein sequence ID" value="KAL2043136.1"/>
    <property type="molecule type" value="Genomic_DNA"/>
</dbReference>
<feature type="compositionally biased region" description="Basic residues" evidence="1">
    <location>
        <begin position="129"/>
        <end position="143"/>
    </location>
</feature>
<feature type="region of interest" description="Disordered" evidence="1">
    <location>
        <begin position="129"/>
        <end position="156"/>
    </location>
</feature>
<keyword evidence="3" id="KW-1185">Reference proteome</keyword>
<name>A0ABR4ACD3_9LECA</name>
<evidence type="ECO:0000313" key="2">
    <source>
        <dbReference type="EMBL" id="KAL2043136.1"/>
    </source>
</evidence>
<accession>A0ABR4ACD3</accession>
<evidence type="ECO:0000256" key="1">
    <source>
        <dbReference type="SAM" id="MobiDB-lite"/>
    </source>
</evidence>
<organism evidence="2 3">
    <name type="scientific">Stereocaulon virgatum</name>
    <dbReference type="NCBI Taxonomy" id="373712"/>
    <lineage>
        <taxon>Eukaryota</taxon>
        <taxon>Fungi</taxon>
        <taxon>Dikarya</taxon>
        <taxon>Ascomycota</taxon>
        <taxon>Pezizomycotina</taxon>
        <taxon>Lecanoromycetes</taxon>
        <taxon>OSLEUM clade</taxon>
        <taxon>Lecanoromycetidae</taxon>
        <taxon>Lecanorales</taxon>
        <taxon>Lecanorineae</taxon>
        <taxon>Stereocaulaceae</taxon>
        <taxon>Stereocaulon</taxon>
    </lineage>
</organism>